<name>A0ABQ0AEF5_9GAMM</name>
<dbReference type="Proteomes" id="UP001465153">
    <property type="component" value="Unassembled WGS sequence"/>
</dbReference>
<evidence type="ECO:0000259" key="1">
    <source>
        <dbReference type="Pfam" id="PF08840"/>
    </source>
</evidence>
<sequence>MIRFSIVVLFVFMSVTFGAVADKLTYDVEKVEYKNLVANIYLPRVQSKVPAVIAFGGSEGGIDAGNANGEMLAPHGIAVLALAFFNEKGLPSTLDQIPLEYFIKAIDYLSAHPAVDASRIGIVGGSRGSEAVFLVSSIDDRIKSVVATTPSNVAWYGLTKPVSAWMLNGKEIPAMSLALDS</sequence>
<proteinExistence type="predicted"/>
<gene>
    <name evidence="2" type="ORF">NBRC116591_38350</name>
</gene>
<dbReference type="InterPro" id="IPR029058">
    <property type="entry name" value="AB_hydrolase_fold"/>
</dbReference>
<dbReference type="EMBL" id="BAABWN010000018">
    <property type="protein sequence ID" value="GAA6170023.1"/>
    <property type="molecule type" value="Genomic_DNA"/>
</dbReference>
<comment type="caution">
    <text evidence="2">The sequence shown here is derived from an EMBL/GenBank/DDBJ whole genome shotgun (WGS) entry which is preliminary data.</text>
</comment>
<dbReference type="Pfam" id="PF08840">
    <property type="entry name" value="BAAT_C"/>
    <property type="match status" value="1"/>
</dbReference>
<dbReference type="SUPFAM" id="SSF53474">
    <property type="entry name" value="alpha/beta-Hydrolases"/>
    <property type="match status" value="1"/>
</dbReference>
<dbReference type="PANTHER" id="PTHR10824:SF4">
    <property type="entry name" value="ACYL-COENZYME A THIOESTERASE 1-LIKE"/>
    <property type="match status" value="1"/>
</dbReference>
<feature type="domain" description="BAAT/Acyl-CoA thioester hydrolase C-terminal" evidence="1">
    <location>
        <begin position="97"/>
        <end position="154"/>
    </location>
</feature>
<organism evidence="2 3">
    <name type="scientific">Sessilibacter corallicola</name>
    <dbReference type="NCBI Taxonomy" id="2904075"/>
    <lineage>
        <taxon>Bacteria</taxon>
        <taxon>Pseudomonadati</taxon>
        <taxon>Pseudomonadota</taxon>
        <taxon>Gammaproteobacteria</taxon>
        <taxon>Cellvibrionales</taxon>
        <taxon>Cellvibrionaceae</taxon>
        <taxon>Sessilibacter</taxon>
    </lineage>
</organism>
<evidence type="ECO:0000313" key="2">
    <source>
        <dbReference type="EMBL" id="GAA6170023.1"/>
    </source>
</evidence>
<dbReference type="Gene3D" id="3.40.50.1820">
    <property type="entry name" value="alpha/beta hydrolase"/>
    <property type="match status" value="1"/>
</dbReference>
<protein>
    <recommendedName>
        <fullName evidence="1">BAAT/Acyl-CoA thioester hydrolase C-terminal domain-containing protein</fullName>
    </recommendedName>
</protein>
<evidence type="ECO:0000313" key="3">
    <source>
        <dbReference type="Proteomes" id="UP001465153"/>
    </source>
</evidence>
<accession>A0ABQ0AEF5</accession>
<dbReference type="PANTHER" id="PTHR10824">
    <property type="entry name" value="ACYL-COENZYME A THIOESTERASE-RELATED"/>
    <property type="match status" value="1"/>
</dbReference>
<dbReference type="InterPro" id="IPR014940">
    <property type="entry name" value="BAAT_C"/>
</dbReference>
<reference evidence="2 3" key="1">
    <citation type="submission" date="2024-04" db="EMBL/GenBank/DDBJ databases">
        <title>Draft genome sequence of Sessilibacter corallicola NBRC 116591.</title>
        <authorList>
            <person name="Miyakawa T."/>
            <person name="Kusuya Y."/>
            <person name="Miura T."/>
        </authorList>
    </citation>
    <scope>NUCLEOTIDE SEQUENCE [LARGE SCALE GENOMIC DNA]</scope>
    <source>
        <strain evidence="2 3">KU-00831-HH</strain>
    </source>
</reference>
<keyword evidence="3" id="KW-1185">Reference proteome</keyword>